<dbReference type="GO" id="GO:0007165">
    <property type="term" value="P:signal transduction"/>
    <property type="evidence" value="ECO:0007669"/>
    <property type="project" value="InterPro"/>
</dbReference>
<dbReference type="InterPro" id="IPR036061">
    <property type="entry name" value="CheW-like_dom_sf"/>
</dbReference>
<dbReference type="PROSITE" id="PS50851">
    <property type="entry name" value="CHEW"/>
    <property type="match status" value="1"/>
</dbReference>
<evidence type="ECO:0000313" key="3">
    <source>
        <dbReference type="Proteomes" id="UP000515847"/>
    </source>
</evidence>
<dbReference type="RefSeq" id="WP_034423265.1">
    <property type="nucleotide sequence ID" value="NZ_CP045798.1"/>
</dbReference>
<dbReference type="KEGG" id="tfr:BR63_01365"/>
<dbReference type="CDD" id="cd00732">
    <property type="entry name" value="CheW"/>
    <property type="match status" value="1"/>
</dbReference>
<dbReference type="PANTHER" id="PTHR22617:SF23">
    <property type="entry name" value="CHEMOTAXIS PROTEIN CHEW"/>
    <property type="match status" value="1"/>
</dbReference>
<evidence type="ECO:0000259" key="1">
    <source>
        <dbReference type="PROSITE" id="PS50851"/>
    </source>
</evidence>
<protein>
    <submittedName>
        <fullName evidence="2">Chemotaxis protein CheW</fullName>
    </submittedName>
</protein>
<gene>
    <name evidence="2" type="ORF">BR63_01365</name>
</gene>
<reference evidence="2 3" key="1">
    <citation type="journal article" date="2019" name="Front. Microbiol.">
        <title>Thermoanaerosceptrum fracticalcis gen. nov. sp. nov., a Novel Fumarate-Fermenting Microorganism From a Deep Fractured Carbonate Aquifer of the US Great Basin.</title>
        <authorList>
            <person name="Hamilton-Brehm S.D."/>
            <person name="Stewart L.E."/>
            <person name="Zavarin M."/>
            <person name="Caldwell M."/>
            <person name="Lawson P.A."/>
            <person name="Onstott T.C."/>
            <person name="Grzymski J."/>
            <person name="Neveux I."/>
            <person name="Lollar B.S."/>
            <person name="Russell C.E."/>
            <person name="Moser D.P."/>
        </authorList>
    </citation>
    <scope>NUCLEOTIDE SEQUENCE [LARGE SCALE GENOMIC DNA]</scope>
    <source>
        <strain evidence="2 3">DRI-13</strain>
    </source>
</reference>
<accession>A0A7G6DZ32</accession>
<dbReference type="PANTHER" id="PTHR22617">
    <property type="entry name" value="CHEMOTAXIS SENSOR HISTIDINE KINASE-RELATED"/>
    <property type="match status" value="1"/>
</dbReference>
<dbReference type="Gene3D" id="2.40.50.180">
    <property type="entry name" value="CheA-289, Domain 4"/>
    <property type="match status" value="1"/>
</dbReference>
<dbReference type="EMBL" id="CP045798">
    <property type="protein sequence ID" value="QNB45086.1"/>
    <property type="molecule type" value="Genomic_DNA"/>
</dbReference>
<dbReference type="InterPro" id="IPR039315">
    <property type="entry name" value="CheW"/>
</dbReference>
<dbReference type="AlphaFoldDB" id="A0A7G6DZ32"/>
<dbReference type="Pfam" id="PF01584">
    <property type="entry name" value="CheW"/>
    <property type="match status" value="1"/>
</dbReference>
<organism evidence="2 3">
    <name type="scientific">Thermanaerosceptrum fracticalcis</name>
    <dbReference type="NCBI Taxonomy" id="1712410"/>
    <lineage>
        <taxon>Bacteria</taxon>
        <taxon>Bacillati</taxon>
        <taxon>Bacillota</taxon>
        <taxon>Clostridia</taxon>
        <taxon>Eubacteriales</taxon>
        <taxon>Peptococcaceae</taxon>
        <taxon>Thermanaerosceptrum</taxon>
    </lineage>
</organism>
<proteinExistence type="predicted"/>
<dbReference type="InterPro" id="IPR002545">
    <property type="entry name" value="CheW-lke_dom"/>
</dbReference>
<feature type="domain" description="CheW-like" evidence="1">
    <location>
        <begin position="3"/>
        <end position="144"/>
    </location>
</feature>
<keyword evidence="3" id="KW-1185">Reference proteome</keyword>
<dbReference type="SUPFAM" id="SSF50341">
    <property type="entry name" value="CheW-like"/>
    <property type="match status" value="1"/>
</dbReference>
<dbReference type="SMART" id="SM00260">
    <property type="entry name" value="CheW"/>
    <property type="match status" value="1"/>
</dbReference>
<dbReference type="OrthoDB" id="9794382at2"/>
<dbReference type="GO" id="GO:0006935">
    <property type="term" value="P:chemotaxis"/>
    <property type="evidence" value="ECO:0007669"/>
    <property type="project" value="InterPro"/>
</dbReference>
<dbReference type="GO" id="GO:0005829">
    <property type="term" value="C:cytosol"/>
    <property type="evidence" value="ECO:0007669"/>
    <property type="project" value="TreeGrafter"/>
</dbReference>
<dbReference type="Proteomes" id="UP000515847">
    <property type="component" value="Chromosome"/>
</dbReference>
<sequence length="152" mass="17060">MADQQFVVFKLHTEEYGIEIKNVQEIVHMQEITRLPQSLEFVEGIINLRGRIIPVVDLKKRFYGVKTETGDNTRIIVIDLGNQVLGIMADEVSEVLRLNETMIDPPPAIIMQMSSGNGVKGIGKLEDRLLILLDLTKAFSLEEKQQIQATAG</sequence>
<dbReference type="Gene3D" id="2.30.30.40">
    <property type="entry name" value="SH3 Domains"/>
    <property type="match status" value="1"/>
</dbReference>
<name>A0A7G6DZ32_THEFR</name>
<evidence type="ECO:0000313" key="2">
    <source>
        <dbReference type="EMBL" id="QNB45086.1"/>
    </source>
</evidence>